<evidence type="ECO:0000259" key="4">
    <source>
        <dbReference type="Pfam" id="PF00109"/>
    </source>
</evidence>
<name>A0A2S1Z1A5_9ACTN</name>
<evidence type="ECO:0000313" key="9">
    <source>
        <dbReference type="Proteomes" id="UP000265354"/>
    </source>
</evidence>
<dbReference type="OrthoDB" id="7061549at2"/>
<proteinExistence type="inferred from homology"/>
<dbReference type="AlphaFoldDB" id="A0A2S1Z1A5"/>
<dbReference type="SUPFAM" id="SSF53901">
    <property type="entry name" value="Thiolase-like"/>
    <property type="match status" value="2"/>
</dbReference>
<dbReference type="InterPro" id="IPR016039">
    <property type="entry name" value="Thiolase-like"/>
</dbReference>
<dbReference type="RefSeq" id="WP_109295111.1">
    <property type="nucleotide sequence ID" value="NZ_BGZL01000005.1"/>
</dbReference>
<sequence>MSASLAAGADPDTLVVSGWSAASPYGLGAEAFADGVREGRDGVHAADDALDLGPYDRSGHIPGFDIRAVLGRKGTRSMDRATALAVATAGMLLEQAGGGLAQDDPEAVGMVLGTGHGSVQSIMDFTRDSLTGEKPFHVDPALFPNTVMNRAAGQSAIWHTLRGPNTTVAGGALTGLLALNYAARLLRRGHCEAVLCGAVEEFSTERAWLEYRARASGPHQQPTGPLGEGCALFLLEPLGRARAHGRPALATLLGSRFVAFHAPERAHNSVVRAVTEALKEADVRPDEVALLVPSDCGGPLGGREDAALASIFGEHQPPRLRLRHLIGDLGAASASLQLAAAVTATEADRPVLVTSVDPDGQTGAVVLRTGAR</sequence>
<evidence type="ECO:0000256" key="2">
    <source>
        <dbReference type="ARBA" id="ARBA00022679"/>
    </source>
</evidence>
<evidence type="ECO:0000259" key="5">
    <source>
        <dbReference type="Pfam" id="PF02801"/>
    </source>
</evidence>
<dbReference type="EMBL" id="CP029254">
    <property type="protein sequence ID" value="AWK10164.1"/>
    <property type="molecule type" value="Genomic_DNA"/>
</dbReference>
<organism evidence="7 9">
    <name type="scientific">Streptomyces spongiicola</name>
    <dbReference type="NCBI Taxonomy" id="1690221"/>
    <lineage>
        <taxon>Bacteria</taxon>
        <taxon>Bacillati</taxon>
        <taxon>Actinomycetota</taxon>
        <taxon>Actinomycetes</taxon>
        <taxon>Kitasatosporales</taxon>
        <taxon>Streptomycetaceae</taxon>
        <taxon>Streptomyces</taxon>
    </lineage>
</organism>
<dbReference type="Proteomes" id="UP000245051">
    <property type="component" value="Chromosome"/>
</dbReference>
<keyword evidence="2 3" id="KW-0808">Transferase</keyword>
<dbReference type="Pfam" id="PF02801">
    <property type="entry name" value="Ketoacyl-synt_C"/>
    <property type="match status" value="1"/>
</dbReference>
<reference evidence="6 8" key="1">
    <citation type="submission" date="2018-05" db="EMBL/GenBank/DDBJ databases">
        <title>Complete genome sequence of the Type Strain of Streptomyces spongiicola HNM0071, the producer of staurosporine.</title>
        <authorList>
            <person name="Zhou S."/>
            <person name="Huang X."/>
        </authorList>
    </citation>
    <scope>NUCLEOTIDE SEQUENCE [LARGE SCALE GENOMIC DNA]</scope>
    <source>
        <strain evidence="6 8">HNM0071</strain>
    </source>
</reference>
<dbReference type="InterPro" id="IPR014031">
    <property type="entry name" value="Ketoacyl_synth_C"/>
</dbReference>
<feature type="domain" description="Beta-ketoacyl synthase-like N-terminal" evidence="4">
    <location>
        <begin position="14"/>
        <end position="218"/>
    </location>
</feature>
<reference evidence="7 9" key="2">
    <citation type="submission" date="2018-07" db="EMBL/GenBank/DDBJ databases">
        <title>Whole Genome Shotgun Sequence of Streptomyces spongiicola strain 531S.</title>
        <authorList>
            <person name="Dohra H."/>
            <person name="Kodani S."/>
        </authorList>
    </citation>
    <scope>NUCLEOTIDE SEQUENCE [LARGE SCALE GENOMIC DNA]</scope>
    <source>
        <strain evidence="7 9">531S</strain>
    </source>
</reference>
<dbReference type="Gene3D" id="3.40.47.10">
    <property type="match status" value="2"/>
</dbReference>
<accession>A0A2S1Z1A5</accession>
<dbReference type="Pfam" id="PF00109">
    <property type="entry name" value="ketoacyl-synt"/>
    <property type="match status" value="1"/>
</dbReference>
<evidence type="ECO:0000313" key="6">
    <source>
        <dbReference type="EMBL" id="AWK10164.1"/>
    </source>
</evidence>
<evidence type="ECO:0000313" key="7">
    <source>
        <dbReference type="EMBL" id="GBQ00868.1"/>
    </source>
</evidence>
<protein>
    <submittedName>
        <fullName evidence="7">3-oxoacyl-ACP synthase</fullName>
    </submittedName>
</protein>
<comment type="similarity">
    <text evidence="1 3">Belongs to the thiolase-like superfamily. Beta-ketoacyl-ACP synthases family.</text>
</comment>
<dbReference type="GO" id="GO:0004315">
    <property type="term" value="F:3-oxoacyl-[acyl-carrier-protein] synthase activity"/>
    <property type="evidence" value="ECO:0007669"/>
    <property type="project" value="TreeGrafter"/>
</dbReference>
<dbReference type="InterPro" id="IPR014030">
    <property type="entry name" value="Ketoacyl_synth_N"/>
</dbReference>
<dbReference type="PANTHER" id="PTHR11712:SF336">
    <property type="entry name" value="3-OXOACYL-[ACYL-CARRIER-PROTEIN] SYNTHASE, MITOCHONDRIAL"/>
    <property type="match status" value="1"/>
</dbReference>
<keyword evidence="8" id="KW-1185">Reference proteome</keyword>
<evidence type="ECO:0000256" key="1">
    <source>
        <dbReference type="ARBA" id="ARBA00008467"/>
    </source>
</evidence>
<dbReference type="GO" id="GO:0006633">
    <property type="term" value="P:fatty acid biosynthetic process"/>
    <property type="evidence" value="ECO:0007669"/>
    <property type="project" value="TreeGrafter"/>
</dbReference>
<feature type="domain" description="Beta-ketoacyl synthase C-terminal" evidence="5">
    <location>
        <begin position="263"/>
        <end position="345"/>
    </location>
</feature>
<dbReference type="KEGG" id="sspo:DDQ41_16080"/>
<dbReference type="Proteomes" id="UP000265354">
    <property type="component" value="Unassembled WGS sequence"/>
</dbReference>
<dbReference type="InterPro" id="IPR000794">
    <property type="entry name" value="Beta-ketoacyl_synthase"/>
</dbReference>
<gene>
    <name evidence="6" type="ORF">DDQ41_16080</name>
    <name evidence="7" type="ORF">SSP531S_22900</name>
</gene>
<dbReference type="EMBL" id="BGZL01000005">
    <property type="protein sequence ID" value="GBQ00868.1"/>
    <property type="molecule type" value="Genomic_DNA"/>
</dbReference>
<dbReference type="PANTHER" id="PTHR11712">
    <property type="entry name" value="POLYKETIDE SYNTHASE-RELATED"/>
    <property type="match status" value="1"/>
</dbReference>
<evidence type="ECO:0000256" key="3">
    <source>
        <dbReference type="RuleBase" id="RU003694"/>
    </source>
</evidence>
<evidence type="ECO:0000313" key="8">
    <source>
        <dbReference type="Proteomes" id="UP000245051"/>
    </source>
</evidence>